<dbReference type="InterPro" id="IPR058719">
    <property type="entry name" value="WHD_LYAR"/>
</dbReference>
<dbReference type="GO" id="GO:0046983">
    <property type="term" value="F:protein dimerization activity"/>
    <property type="evidence" value="ECO:0007669"/>
    <property type="project" value="InterPro"/>
</dbReference>
<evidence type="ECO:0000259" key="6">
    <source>
        <dbReference type="Pfam" id="PF25879"/>
    </source>
</evidence>
<dbReference type="InterPro" id="IPR052035">
    <property type="entry name" value="ZnF_BED_domain_contain"/>
</dbReference>
<dbReference type="Pfam" id="PF08790">
    <property type="entry name" value="zf-LYAR"/>
    <property type="match status" value="1"/>
</dbReference>
<evidence type="ECO:0000313" key="8">
    <source>
        <dbReference type="Proteomes" id="UP000886998"/>
    </source>
</evidence>
<dbReference type="InterPro" id="IPR012337">
    <property type="entry name" value="RNaseH-like_sf"/>
</dbReference>
<dbReference type="PANTHER" id="PTHR46481:SF9">
    <property type="entry name" value="ZINC FINGER BED DOMAIN-CONTAINING PROTEIN 1-LIKE"/>
    <property type="match status" value="1"/>
</dbReference>
<evidence type="ECO:0000259" key="4">
    <source>
        <dbReference type="Pfam" id="PF05699"/>
    </source>
</evidence>
<dbReference type="OrthoDB" id="21474at2759"/>
<feature type="domain" description="Cell growth-regulating nucleolar protein-like winged helix" evidence="6">
    <location>
        <begin position="546"/>
        <end position="607"/>
    </location>
</feature>
<feature type="domain" description="Zinc finger C2H2 LYAR-type" evidence="5">
    <location>
        <begin position="379"/>
        <end position="395"/>
    </location>
</feature>
<protein>
    <submittedName>
        <fullName evidence="7">Cell growth-regulating nucleolar protein</fullName>
    </submittedName>
</protein>
<sequence>MSITTDNGRNILKSIEELNLENAHISCFAHNINIGVNHSLDIPMLKRAIARLKKLQNAFAMSWKMKRDLHKAQELLQMEVKTLPSACPTRWWSTLKLVKRFLENQLPICKTLLEYPNKKHLMLEGNEISALEDFTTATELLEDITSSLSGEQYTTASAVLPLYMKIKNNLQNKDEDSSLLKSIKSEILESLNKYESHPMSSNLQLSTLCDPRFRLNFIESPEEVKKLAVAKMRNIYTTQKTSNPDNIKTRTKEQNKKGLAKFFDVFGSNSNSENTRNSSQEAEKELNEYLSMPRVSFEHDPLDWWKVHYESFPSLEVLARKYLCIQGSSVASERVFSSESGGTLFCFIYKSFTSRYIVTSRCKVADVSRCRNVYIVQPGDDYKLHVKCITENEKYGGKDYTPKPTSNKGELRQEKWIEHINSTLAAKKIPGPLSGLLSQIVSYTNIPRKQQKFENFLLNSLRIRNKKLIAEAWEICAEGFKNDSNKSSDKVSDVKKVENNTSLSNGNFGSSEDSSSTKRSSDCQNDKTAKKIRLCNKENTDQSNGFDWCKASEEILQQCPSGLCEKTLRKQVIAKYKAFIGDSCKISKKEMKTIFRNELSKNSAFHFYTDSSVKS</sequence>
<dbReference type="PANTHER" id="PTHR46481">
    <property type="entry name" value="ZINC FINGER BED DOMAIN-CONTAINING PROTEIN 4"/>
    <property type="match status" value="1"/>
</dbReference>
<dbReference type="Proteomes" id="UP000886998">
    <property type="component" value="Unassembled WGS sequence"/>
</dbReference>
<keyword evidence="8" id="KW-1185">Reference proteome</keyword>
<feature type="domain" description="HAT C-terminal dimerisation" evidence="4">
    <location>
        <begin position="285"/>
        <end position="339"/>
    </location>
</feature>
<evidence type="ECO:0000313" key="7">
    <source>
        <dbReference type="EMBL" id="GFY68141.1"/>
    </source>
</evidence>
<reference evidence="7" key="1">
    <citation type="submission" date="2020-08" db="EMBL/GenBank/DDBJ databases">
        <title>Multicomponent nature underlies the extraordinary mechanical properties of spider dragline silk.</title>
        <authorList>
            <person name="Kono N."/>
            <person name="Nakamura H."/>
            <person name="Mori M."/>
            <person name="Yoshida Y."/>
            <person name="Ohtoshi R."/>
            <person name="Malay A.D."/>
            <person name="Moran D.A.P."/>
            <person name="Tomita M."/>
            <person name="Numata K."/>
            <person name="Arakawa K."/>
        </authorList>
    </citation>
    <scope>NUCLEOTIDE SEQUENCE</scope>
</reference>
<dbReference type="Gene3D" id="1.10.10.2100">
    <property type="match status" value="1"/>
</dbReference>
<dbReference type="EMBL" id="BMAV01016900">
    <property type="protein sequence ID" value="GFY68141.1"/>
    <property type="molecule type" value="Genomic_DNA"/>
</dbReference>
<proteinExistence type="predicted"/>
<evidence type="ECO:0000256" key="2">
    <source>
        <dbReference type="ARBA" id="ARBA00023242"/>
    </source>
</evidence>
<comment type="caution">
    <text evidence="7">The sequence shown here is derived from an EMBL/GenBank/DDBJ whole genome shotgun (WGS) entry which is preliminary data.</text>
</comment>
<evidence type="ECO:0000256" key="3">
    <source>
        <dbReference type="SAM" id="MobiDB-lite"/>
    </source>
</evidence>
<evidence type="ECO:0000256" key="1">
    <source>
        <dbReference type="ARBA" id="ARBA00004123"/>
    </source>
</evidence>
<dbReference type="InterPro" id="IPR008906">
    <property type="entry name" value="HATC_C_dom"/>
</dbReference>
<dbReference type="SUPFAM" id="SSF53098">
    <property type="entry name" value="Ribonuclease H-like"/>
    <property type="match status" value="1"/>
</dbReference>
<dbReference type="Pfam" id="PF05699">
    <property type="entry name" value="Dimer_Tnp_hAT"/>
    <property type="match status" value="1"/>
</dbReference>
<evidence type="ECO:0000259" key="5">
    <source>
        <dbReference type="Pfam" id="PF08790"/>
    </source>
</evidence>
<dbReference type="Pfam" id="PF25879">
    <property type="entry name" value="WHD_LYAR"/>
    <property type="match status" value="1"/>
</dbReference>
<dbReference type="FunFam" id="1.10.10.2100:FF:000002">
    <property type="entry name" value="cell growth-regulating nucleolar protein-like"/>
    <property type="match status" value="1"/>
</dbReference>
<name>A0A8X6Y8K6_9ARAC</name>
<dbReference type="InterPro" id="IPR014898">
    <property type="entry name" value="Znf_C2H2_LYAR"/>
</dbReference>
<dbReference type="GO" id="GO:0031981">
    <property type="term" value="C:nuclear lumen"/>
    <property type="evidence" value="ECO:0007669"/>
    <property type="project" value="UniProtKB-ARBA"/>
</dbReference>
<feature type="region of interest" description="Disordered" evidence="3">
    <location>
        <begin position="501"/>
        <end position="524"/>
    </location>
</feature>
<keyword evidence="2" id="KW-0539">Nucleus</keyword>
<accession>A0A8X6Y8K6</accession>
<organism evidence="7 8">
    <name type="scientific">Trichonephila inaurata madagascariensis</name>
    <dbReference type="NCBI Taxonomy" id="2747483"/>
    <lineage>
        <taxon>Eukaryota</taxon>
        <taxon>Metazoa</taxon>
        <taxon>Ecdysozoa</taxon>
        <taxon>Arthropoda</taxon>
        <taxon>Chelicerata</taxon>
        <taxon>Arachnida</taxon>
        <taxon>Araneae</taxon>
        <taxon>Araneomorphae</taxon>
        <taxon>Entelegynae</taxon>
        <taxon>Araneoidea</taxon>
        <taxon>Nephilidae</taxon>
        <taxon>Trichonephila</taxon>
        <taxon>Trichonephila inaurata</taxon>
    </lineage>
</organism>
<gene>
    <name evidence="7" type="primary">LYAR</name>
    <name evidence="7" type="ORF">TNIN_373061</name>
</gene>
<comment type="subcellular location">
    <subcellularLocation>
        <location evidence="1">Nucleus</location>
    </subcellularLocation>
</comment>
<dbReference type="AlphaFoldDB" id="A0A8X6Y8K6"/>
<feature type="compositionally biased region" description="Basic and acidic residues" evidence="3">
    <location>
        <begin position="515"/>
        <end position="524"/>
    </location>
</feature>